<dbReference type="EMBL" id="KN833744">
    <property type="protein sequence ID" value="KIK22035.1"/>
    <property type="molecule type" value="Genomic_DNA"/>
</dbReference>
<dbReference type="Gene3D" id="1.20.1280.50">
    <property type="match status" value="1"/>
</dbReference>
<organism evidence="2 3">
    <name type="scientific">Pisolithus microcarpus 441</name>
    <dbReference type="NCBI Taxonomy" id="765257"/>
    <lineage>
        <taxon>Eukaryota</taxon>
        <taxon>Fungi</taxon>
        <taxon>Dikarya</taxon>
        <taxon>Basidiomycota</taxon>
        <taxon>Agaricomycotina</taxon>
        <taxon>Agaricomycetes</taxon>
        <taxon>Agaricomycetidae</taxon>
        <taxon>Boletales</taxon>
        <taxon>Sclerodermatineae</taxon>
        <taxon>Pisolithaceae</taxon>
        <taxon>Pisolithus</taxon>
    </lineage>
</organism>
<name>A0A0C9YBE7_9AGAM</name>
<keyword evidence="3" id="KW-1185">Reference proteome</keyword>
<evidence type="ECO:0000313" key="2">
    <source>
        <dbReference type="EMBL" id="KIK22035.1"/>
    </source>
</evidence>
<accession>A0A0C9YBE7</accession>
<evidence type="ECO:0000259" key="1">
    <source>
        <dbReference type="PROSITE" id="PS50181"/>
    </source>
</evidence>
<proteinExistence type="predicted"/>
<reference evidence="3" key="2">
    <citation type="submission" date="2015-01" db="EMBL/GenBank/DDBJ databases">
        <title>Evolutionary Origins and Diversification of the Mycorrhizal Mutualists.</title>
        <authorList>
            <consortium name="DOE Joint Genome Institute"/>
            <consortium name="Mycorrhizal Genomics Consortium"/>
            <person name="Kohler A."/>
            <person name="Kuo A."/>
            <person name="Nagy L.G."/>
            <person name="Floudas D."/>
            <person name="Copeland A."/>
            <person name="Barry K.W."/>
            <person name="Cichocki N."/>
            <person name="Veneault-Fourrey C."/>
            <person name="LaButti K."/>
            <person name="Lindquist E.A."/>
            <person name="Lipzen A."/>
            <person name="Lundell T."/>
            <person name="Morin E."/>
            <person name="Murat C."/>
            <person name="Riley R."/>
            <person name="Ohm R."/>
            <person name="Sun H."/>
            <person name="Tunlid A."/>
            <person name="Henrissat B."/>
            <person name="Grigoriev I.V."/>
            <person name="Hibbett D.S."/>
            <person name="Martin F."/>
        </authorList>
    </citation>
    <scope>NUCLEOTIDE SEQUENCE [LARGE SCALE GENOMIC DNA]</scope>
    <source>
        <strain evidence="3">441</strain>
    </source>
</reference>
<dbReference type="Proteomes" id="UP000054018">
    <property type="component" value="Unassembled WGS sequence"/>
</dbReference>
<dbReference type="AlphaFoldDB" id="A0A0C9YBE7"/>
<protein>
    <recommendedName>
        <fullName evidence="1">F-box domain-containing protein</fullName>
    </recommendedName>
</protein>
<dbReference type="PANTHER" id="PTHR32141">
    <property type="match status" value="1"/>
</dbReference>
<gene>
    <name evidence="2" type="ORF">PISMIDRAFT_680809</name>
</gene>
<dbReference type="InterPro" id="IPR001810">
    <property type="entry name" value="F-box_dom"/>
</dbReference>
<sequence>MTELSDARAELARLQRRELGLLQDLLDVRKALAAQTVVIDELVRASAIPPINRLPNELLARIFLFISDERESLASVSRRWREVIMDTPSIWSEIWLDQYRSRPTLLKLHLDRSRQAPLTISLYYNQTELEVVLPHANRIRTLRIFGSASDVFDVFASLAFPSLENLLVDLEMGSVDPLLSMYSRSPALKCLTLRGLNSPPLAASMIAGFPGNSTPHFISRKFPAESLTTLSLLGITDSWNFLPDSIHFPILESLTLQINDPISFLEAIIAPKLRRFEFSMGYGVNYICRAFNGPTSKFDSVLHISFTPSPLKRFNQDALDLANGFCQVFRGVCHASIHMTYFLVPSHWTLVYRSDHHLPIDNWKCLKSLEILGFSFNQADCRKYFVEWFTKRRNSGQRRLHLKLVSDDSASDFLAIRETSNTYQVLQRCCASVELYRTPASLGTYLSASAGSLQLGPPVFELDSASQTDLAAPVQTCPVKTVEALLVQLWSL</sequence>
<dbReference type="SUPFAM" id="SSF81383">
    <property type="entry name" value="F-box domain"/>
    <property type="match status" value="1"/>
</dbReference>
<dbReference type="InterPro" id="IPR055302">
    <property type="entry name" value="F-box_dom-containing"/>
</dbReference>
<feature type="domain" description="F-box" evidence="1">
    <location>
        <begin position="48"/>
        <end position="94"/>
    </location>
</feature>
<dbReference type="HOGENOM" id="CLU_023752_1_0_1"/>
<dbReference type="OrthoDB" id="2636822at2759"/>
<dbReference type="PROSITE" id="PS50181">
    <property type="entry name" value="FBOX"/>
    <property type="match status" value="1"/>
</dbReference>
<evidence type="ECO:0000313" key="3">
    <source>
        <dbReference type="Proteomes" id="UP000054018"/>
    </source>
</evidence>
<dbReference type="Pfam" id="PF12937">
    <property type="entry name" value="F-box-like"/>
    <property type="match status" value="1"/>
</dbReference>
<dbReference type="PANTHER" id="PTHR32141:SF179">
    <property type="entry name" value="F-BOX DOMAIN-CONTAINING PROTEIN"/>
    <property type="match status" value="1"/>
</dbReference>
<reference evidence="2 3" key="1">
    <citation type="submission" date="2014-04" db="EMBL/GenBank/DDBJ databases">
        <authorList>
            <consortium name="DOE Joint Genome Institute"/>
            <person name="Kuo A."/>
            <person name="Kohler A."/>
            <person name="Costa M.D."/>
            <person name="Nagy L.G."/>
            <person name="Floudas D."/>
            <person name="Copeland A."/>
            <person name="Barry K.W."/>
            <person name="Cichocki N."/>
            <person name="Veneault-Fourrey C."/>
            <person name="LaButti K."/>
            <person name="Lindquist E.A."/>
            <person name="Lipzen A."/>
            <person name="Lundell T."/>
            <person name="Morin E."/>
            <person name="Murat C."/>
            <person name="Sun H."/>
            <person name="Tunlid A."/>
            <person name="Henrissat B."/>
            <person name="Grigoriev I.V."/>
            <person name="Hibbett D.S."/>
            <person name="Martin F."/>
            <person name="Nordberg H.P."/>
            <person name="Cantor M.N."/>
            <person name="Hua S.X."/>
        </authorList>
    </citation>
    <scope>NUCLEOTIDE SEQUENCE [LARGE SCALE GENOMIC DNA]</scope>
    <source>
        <strain evidence="2 3">441</strain>
    </source>
</reference>
<dbReference type="STRING" id="765257.A0A0C9YBE7"/>
<dbReference type="InterPro" id="IPR036047">
    <property type="entry name" value="F-box-like_dom_sf"/>
</dbReference>